<comment type="caution">
    <text evidence="2">The sequence shown here is derived from an EMBL/GenBank/DDBJ whole genome shotgun (WGS) entry which is preliminary data.</text>
</comment>
<organism evidence="2 3">
    <name type="scientific">Lentzea tibetensis</name>
    <dbReference type="NCBI Taxonomy" id="2591470"/>
    <lineage>
        <taxon>Bacteria</taxon>
        <taxon>Bacillati</taxon>
        <taxon>Actinomycetota</taxon>
        <taxon>Actinomycetes</taxon>
        <taxon>Pseudonocardiales</taxon>
        <taxon>Pseudonocardiaceae</taxon>
        <taxon>Lentzea</taxon>
    </lineage>
</organism>
<proteinExistence type="predicted"/>
<reference evidence="2 3" key="1">
    <citation type="submission" date="2019-07" db="EMBL/GenBank/DDBJ databases">
        <title>Lentzea xizangensis sp. nov., isolated from Qinghai-Tibetan Plateau Soils.</title>
        <authorList>
            <person name="Huang J."/>
        </authorList>
    </citation>
    <scope>NUCLEOTIDE SEQUENCE [LARGE SCALE GENOMIC DNA]</scope>
    <source>
        <strain evidence="2 3">FXJ1.1311</strain>
    </source>
</reference>
<dbReference type="OrthoDB" id="3690955at2"/>
<dbReference type="EMBL" id="VOBR01000015">
    <property type="protein sequence ID" value="TWP49602.1"/>
    <property type="molecule type" value="Genomic_DNA"/>
</dbReference>
<evidence type="ECO:0000313" key="2">
    <source>
        <dbReference type="EMBL" id="TWP49602.1"/>
    </source>
</evidence>
<protein>
    <recommendedName>
        <fullName evidence="4">Secreted protein</fullName>
    </recommendedName>
</protein>
<evidence type="ECO:0008006" key="4">
    <source>
        <dbReference type="Google" id="ProtNLM"/>
    </source>
</evidence>
<feature type="chain" id="PRO_5039539839" description="Secreted protein" evidence="1">
    <location>
        <begin position="23"/>
        <end position="178"/>
    </location>
</feature>
<accession>A0A563EQ39</accession>
<keyword evidence="3" id="KW-1185">Reference proteome</keyword>
<dbReference type="RefSeq" id="WP_146354604.1">
    <property type="nucleotide sequence ID" value="NZ_VOBR01000015.1"/>
</dbReference>
<gene>
    <name evidence="2" type="ORF">FKR81_24045</name>
</gene>
<keyword evidence="1" id="KW-0732">Signal</keyword>
<sequence length="178" mass="18803">MRRFTRYLLGALALTTAVVVTRDVAGGVAVAGTPQPMSRETMLSVAAESCAFPPGYRPGVARMFGSTVVHVGTTDDQLYLCDVYDHGHGVVSGEAPPPGDQYFRGGTGIGPHDDFVQVGRLSPEVAALEAVLPDGRVVPAEIEGDTYLYRAGLPSTADLLKVRLRAYDATGKLLREGA</sequence>
<evidence type="ECO:0000313" key="3">
    <source>
        <dbReference type="Proteomes" id="UP000316639"/>
    </source>
</evidence>
<name>A0A563EQ39_9PSEU</name>
<evidence type="ECO:0000256" key="1">
    <source>
        <dbReference type="SAM" id="SignalP"/>
    </source>
</evidence>
<dbReference type="AlphaFoldDB" id="A0A563EQ39"/>
<feature type="signal peptide" evidence="1">
    <location>
        <begin position="1"/>
        <end position="22"/>
    </location>
</feature>
<dbReference type="Proteomes" id="UP000316639">
    <property type="component" value="Unassembled WGS sequence"/>
</dbReference>